<reference evidence="2" key="1">
    <citation type="submission" date="2016-01" db="EMBL/GenBank/DDBJ databases">
        <title>Hydrogen oxidation by a methanotroph.</title>
        <authorList>
            <person name="Stott M.B."/>
        </authorList>
    </citation>
    <scope>NUCLEOTIDE SEQUENCE</scope>
    <source>
        <strain evidence="2">RTK17.1</strain>
    </source>
</reference>
<keyword evidence="2" id="KW-0560">Oxidoreductase</keyword>
<accession>A0A1W5LCP7</accession>
<dbReference type="Gene3D" id="1.10.287.710">
    <property type="entry name" value="Helix hairpin bin"/>
    <property type="match status" value="1"/>
</dbReference>
<keyword evidence="2" id="KW-0503">Monooxygenase</keyword>
<sequence length="415" mass="46350">MKNNKIKGLFLTFISIIYGVLMLINAPPVYSSGIGERAQEAILRMRTAQFYDVRFSSNHLKVGEDLVVTGKVMILPIWPHELGFSGIGYINFFEPGPRLVRKETVVNGQPLFSSMIIKLGDNYEFKEVLTARQPGTWPVGVTMNIKDIGPIVGPSIKVAIDPSNSPFTYVIKTLTGQTINLENYGLSRAFGWSMLWVFLGIGWLYYWLILKPTAPRLGLAYLEKEDELITKKDTQFGLLFLGIVVILVFGGAFITSKQFPIVIPLQKTFVRIDPLAPEPAFVEAKVTKATYNVQQRSLDFDLQVTNKGNDKVYLKRFQTANVAFLNPSAPNNQWPSDSPEVNGGELQITPSEPILAGETKTLHVKAQGSAWEVERLSTIYKETSSRFGGLLFFSDSEGRRNIIAIADQFVVPVFE</sequence>
<feature type="transmembrane region" description="Helical" evidence="1">
    <location>
        <begin position="236"/>
        <end position="254"/>
    </location>
</feature>
<dbReference type="NCBIfam" id="NF041640">
    <property type="entry name" value="AmoB_BACT"/>
    <property type="match status" value="1"/>
</dbReference>
<gene>
    <name evidence="2" type="primary">pmoB3</name>
</gene>
<dbReference type="Pfam" id="PF04744">
    <property type="entry name" value="Monooxygenase_B"/>
    <property type="match status" value="1"/>
</dbReference>
<keyword evidence="1" id="KW-1133">Transmembrane helix</keyword>
<dbReference type="Gene3D" id="2.60.120.570">
    <property type="entry name" value="Particulate methane monooxygenase, b subunit. Chain: A, domain 1"/>
    <property type="match status" value="1"/>
</dbReference>
<protein>
    <submittedName>
        <fullName evidence="2">Particulate methane monooxygenase PmoB subunit apoprotein</fullName>
    </submittedName>
</protein>
<dbReference type="InterPro" id="IPR023301">
    <property type="entry name" value="NH3_CH4_mOase_suB_N"/>
</dbReference>
<keyword evidence="1" id="KW-0812">Transmembrane</keyword>
<dbReference type="InterPro" id="IPR023303">
    <property type="entry name" value="NH3_CH4_mOase_suB_C"/>
</dbReference>
<dbReference type="GO" id="GO:0004497">
    <property type="term" value="F:monooxygenase activity"/>
    <property type="evidence" value="ECO:0007669"/>
    <property type="project" value="UniProtKB-KW"/>
</dbReference>
<organism evidence="2">
    <name type="scientific">Candidatus Methylacidiphilum infernorum</name>
    <dbReference type="NCBI Taxonomy" id="511746"/>
    <lineage>
        <taxon>Bacteria</taxon>
        <taxon>Pseudomonadati</taxon>
        <taxon>Verrucomicrobiota</taxon>
        <taxon>Methylacidiphilae</taxon>
        <taxon>Methylacidiphilales</taxon>
        <taxon>Methylacidiphilaceae</taxon>
        <taxon>Methylacidiphilum (ex Ratnadevi et al. 2023)</taxon>
    </lineage>
</organism>
<dbReference type="EMBL" id="KU509320">
    <property type="protein sequence ID" value="ANC58119.1"/>
    <property type="molecule type" value="Genomic_DNA"/>
</dbReference>
<proteinExistence type="predicted"/>
<dbReference type="InterPro" id="IPR006833">
    <property type="entry name" value="NH3_CH4_mOase_B"/>
</dbReference>
<feature type="transmembrane region" description="Helical" evidence="1">
    <location>
        <begin position="189"/>
        <end position="208"/>
    </location>
</feature>
<evidence type="ECO:0000313" key="2">
    <source>
        <dbReference type="EMBL" id="ANC58119.1"/>
    </source>
</evidence>
<dbReference type="InterPro" id="IPR023141">
    <property type="entry name" value="NH3_CH4_mOase_suB_hlx_hairpin"/>
</dbReference>
<evidence type="ECO:0000256" key="1">
    <source>
        <dbReference type="SAM" id="Phobius"/>
    </source>
</evidence>
<dbReference type="AlphaFoldDB" id="A0A1W5LCP7"/>
<name>A0A1W5LCP7_9BACT</name>
<keyword evidence="1" id="KW-0472">Membrane</keyword>
<dbReference type="Gene3D" id="2.60.40.1580">
    <property type="entry name" value="Particulate methane monooxygenase, b subunit. Chain: A, domain 3"/>
    <property type="match status" value="1"/>
</dbReference>